<dbReference type="RefSeq" id="XP_018123143.1">
    <property type="nucleotide sequence ID" value="XM_018267654.2"/>
</dbReference>
<dbReference type="GeneID" id="108719050"/>
<gene>
    <name evidence="3" type="primary">LOC108719050</name>
</gene>
<feature type="compositionally biased region" description="Polar residues" evidence="1">
    <location>
        <begin position="121"/>
        <end position="130"/>
    </location>
</feature>
<name>A0A8J0VJG3_XENLA</name>
<feature type="compositionally biased region" description="Low complexity" evidence="1">
    <location>
        <begin position="103"/>
        <end position="120"/>
    </location>
</feature>
<evidence type="ECO:0000256" key="1">
    <source>
        <dbReference type="SAM" id="MobiDB-lite"/>
    </source>
</evidence>
<evidence type="ECO:0000313" key="3">
    <source>
        <dbReference type="RefSeq" id="XP_018123143.1"/>
    </source>
</evidence>
<feature type="region of interest" description="Disordered" evidence="1">
    <location>
        <begin position="77"/>
        <end position="130"/>
    </location>
</feature>
<sequence length="182" mass="20227">MRLPTSGFTKELEINCFVGRLSNDQGLRFLLRKSGLSSEKRNCWAKMFEIHNDEDASFICKIAKNFTTALVSYQEQEKKMKASQPSSDKSNQEHSKKPSADKTVSSPLTSSSSVFRETSSNPQSVPPTNDATEVFFNSIKNMEASEVVGVFQKIAATNPAFKGIDIPSLMKYLQETGKLKNS</sequence>
<protein>
    <submittedName>
        <fullName evidence="3">Uncharacterized protein LOC108719050 isoform X9</fullName>
    </submittedName>
</protein>
<proteinExistence type="predicted"/>
<feature type="compositionally biased region" description="Basic and acidic residues" evidence="1">
    <location>
        <begin position="90"/>
        <end position="100"/>
    </location>
</feature>
<organism evidence="2 3">
    <name type="scientific">Xenopus laevis</name>
    <name type="common">African clawed frog</name>
    <dbReference type="NCBI Taxonomy" id="8355"/>
    <lineage>
        <taxon>Eukaryota</taxon>
        <taxon>Metazoa</taxon>
        <taxon>Chordata</taxon>
        <taxon>Craniata</taxon>
        <taxon>Vertebrata</taxon>
        <taxon>Euteleostomi</taxon>
        <taxon>Amphibia</taxon>
        <taxon>Batrachia</taxon>
        <taxon>Anura</taxon>
        <taxon>Pipoidea</taxon>
        <taxon>Pipidae</taxon>
        <taxon>Xenopodinae</taxon>
        <taxon>Xenopus</taxon>
        <taxon>Xenopus</taxon>
    </lineage>
</organism>
<evidence type="ECO:0000313" key="2">
    <source>
        <dbReference type="Proteomes" id="UP000186698"/>
    </source>
</evidence>
<dbReference type="Proteomes" id="UP000186698">
    <property type="component" value="Chromosome 6L"/>
</dbReference>
<reference evidence="3" key="1">
    <citation type="submission" date="2025-08" db="UniProtKB">
        <authorList>
            <consortium name="RefSeq"/>
        </authorList>
    </citation>
    <scope>IDENTIFICATION</scope>
    <source>
        <strain evidence="3">J_2021</strain>
        <tissue evidence="3">Erythrocytes</tissue>
    </source>
</reference>
<dbReference type="AlphaFoldDB" id="A0A8J0VJG3"/>
<keyword evidence="2" id="KW-1185">Reference proteome</keyword>
<accession>A0A8J0VJG3</accession>
<dbReference type="OrthoDB" id="5877502at2759"/>